<dbReference type="KEGG" id="cnc:CNE_1c06360"/>
<dbReference type="GO" id="GO:0008855">
    <property type="term" value="F:exodeoxyribonuclease VII activity"/>
    <property type="evidence" value="ECO:0007669"/>
    <property type="project" value="UniProtKB-EC"/>
</dbReference>
<dbReference type="EMBL" id="CP002877">
    <property type="protein sequence ID" value="AEI76001.1"/>
    <property type="molecule type" value="Genomic_DNA"/>
</dbReference>
<name>G0EWS9_CUPNN</name>
<gene>
    <name evidence="1" type="primary">xseA</name>
    <name evidence="1" type="ordered locus">CNE_1c06360</name>
</gene>
<proteinExistence type="predicted"/>
<sequence length="77" mass="8485">MASGVNGTCPQHNRYVKGVALMPAPCPERRMGSSNPLILMSFTSKTKIRQYNQFSFASITYIAPGRLVHKVIHSFSG</sequence>
<dbReference type="HOGENOM" id="CLU_2632193_0_0_4"/>
<dbReference type="EC" id="3.1.11.6" evidence="1"/>
<evidence type="ECO:0000313" key="2">
    <source>
        <dbReference type="Proteomes" id="UP000006798"/>
    </source>
</evidence>
<dbReference type="Proteomes" id="UP000006798">
    <property type="component" value="Chromosome 1"/>
</dbReference>
<protein>
    <submittedName>
        <fullName evidence="1">Exodeoxyribonuclease 7 large subunit</fullName>
        <ecNumber evidence="1">3.1.11.6</ecNumber>
    </submittedName>
</protein>
<accession>G0EWS9</accession>
<reference evidence="1 2" key="1">
    <citation type="journal article" date="2011" name="J. Bacteriol.">
        <title>Complete genome sequence of the type strain Cupriavidus necator N-1.</title>
        <authorList>
            <person name="Poehlein A."/>
            <person name="Kusian B."/>
            <person name="Friedrich B."/>
            <person name="Daniel R."/>
            <person name="Bowien B."/>
        </authorList>
    </citation>
    <scope>NUCLEOTIDE SEQUENCE [LARGE SCALE GENOMIC DNA]</scope>
    <source>
        <strain evidence="2">ATCC 43291 / DSM 13513 / CCUG 52238 / LMG 8453 / N-1</strain>
    </source>
</reference>
<dbReference type="AlphaFoldDB" id="G0EWS9"/>
<organism evidence="1 2">
    <name type="scientific">Cupriavidus necator (strain ATCC 43291 / DSM 13513 / CCUG 52238 / LMG 8453 / N-1)</name>
    <name type="common">Ralstonia eutropha</name>
    <dbReference type="NCBI Taxonomy" id="1042878"/>
    <lineage>
        <taxon>Bacteria</taxon>
        <taxon>Pseudomonadati</taxon>
        <taxon>Pseudomonadota</taxon>
        <taxon>Betaproteobacteria</taxon>
        <taxon>Burkholderiales</taxon>
        <taxon>Burkholderiaceae</taxon>
        <taxon>Cupriavidus</taxon>
    </lineage>
</organism>
<keyword evidence="1" id="KW-0378">Hydrolase</keyword>
<evidence type="ECO:0000313" key="1">
    <source>
        <dbReference type="EMBL" id="AEI76001.1"/>
    </source>
</evidence>